<dbReference type="Pfam" id="PF01408">
    <property type="entry name" value="GFO_IDH_MocA"/>
    <property type="match status" value="1"/>
</dbReference>
<evidence type="ECO:0000259" key="3">
    <source>
        <dbReference type="Pfam" id="PF22725"/>
    </source>
</evidence>
<dbReference type="PANTHER" id="PTHR43818">
    <property type="entry name" value="BCDNA.GH03377"/>
    <property type="match status" value="1"/>
</dbReference>
<dbReference type="AlphaFoldDB" id="A0A419EQF7"/>
<dbReference type="InterPro" id="IPR055170">
    <property type="entry name" value="GFO_IDH_MocA-like_dom"/>
</dbReference>
<feature type="domain" description="Gfo/Idh/MocA-like oxidoreductase N-terminal" evidence="2">
    <location>
        <begin position="7"/>
        <end position="123"/>
    </location>
</feature>
<accession>A0A419EQF7</accession>
<reference evidence="4 5" key="1">
    <citation type="journal article" date="2017" name="ISME J.">
        <title>Energy and carbon metabolisms in a deep terrestrial subsurface fluid microbial community.</title>
        <authorList>
            <person name="Momper L."/>
            <person name="Jungbluth S.P."/>
            <person name="Lee M.D."/>
            <person name="Amend J.P."/>
        </authorList>
    </citation>
    <scope>NUCLEOTIDE SEQUENCE [LARGE SCALE GENOMIC DNA]</scope>
    <source>
        <strain evidence="4">SURF_17</strain>
    </source>
</reference>
<gene>
    <name evidence="4" type="ORF">C4532_17490</name>
</gene>
<organism evidence="4 5">
    <name type="scientific">Candidatus Abyssobacteria bacterium SURF_17</name>
    <dbReference type="NCBI Taxonomy" id="2093361"/>
    <lineage>
        <taxon>Bacteria</taxon>
        <taxon>Pseudomonadati</taxon>
        <taxon>Candidatus Hydrogenedentota</taxon>
        <taxon>Candidatus Abyssobacteria</taxon>
    </lineage>
</organism>
<dbReference type="GO" id="GO:0000166">
    <property type="term" value="F:nucleotide binding"/>
    <property type="evidence" value="ECO:0007669"/>
    <property type="project" value="InterPro"/>
</dbReference>
<dbReference type="Gene3D" id="3.40.50.720">
    <property type="entry name" value="NAD(P)-binding Rossmann-like Domain"/>
    <property type="match status" value="1"/>
</dbReference>
<comment type="caution">
    <text evidence="4">The sequence shown here is derived from an EMBL/GenBank/DDBJ whole genome shotgun (WGS) entry which is preliminary data.</text>
</comment>
<evidence type="ECO:0000313" key="5">
    <source>
        <dbReference type="Proteomes" id="UP000285961"/>
    </source>
</evidence>
<protein>
    <submittedName>
        <fullName evidence="4">Gfo/Idh/MocA family oxidoreductase</fullName>
    </submittedName>
</protein>
<dbReference type="Gene3D" id="3.30.360.10">
    <property type="entry name" value="Dihydrodipicolinate Reductase, domain 2"/>
    <property type="match status" value="1"/>
</dbReference>
<dbReference type="Proteomes" id="UP000285961">
    <property type="component" value="Unassembled WGS sequence"/>
</dbReference>
<proteinExistence type="predicted"/>
<evidence type="ECO:0000259" key="2">
    <source>
        <dbReference type="Pfam" id="PF01408"/>
    </source>
</evidence>
<evidence type="ECO:0000313" key="4">
    <source>
        <dbReference type="EMBL" id="RJP65526.1"/>
    </source>
</evidence>
<sequence>MSSKKLKLCLVGCGMIGRIHAQACSKHRDDIALYACDMNAEVARATAEEFGALAAFTSYDQVLSHPDIEAVDLCLPHHLHMPATLSAFEAGKHVLLEKPMANSLAEADSLIKAASASGLVLAVSENFRFEPGIRRAVEIIARGDIGQPFLIVVQEMAFNAEVTALMRAYDWRRRESTGGGGVLFDRGVHLMAAVNQLGGPVRSVYALTRRPAGTWEVDETSVVTVVHESGVITNLIESWNIRSAPQTPMIAVYGTDGTILESPEKRLPGHGPFEIGGLVVYSAKCEEFQSPVAPALFEDAKLYMKMMLNAEVPDAALERTLARGVPVDIVGEFGTYNVYEASIMDFVECVRTGKAPHVGGKEARSDIELVFAAYESARRAKPVTLPLRQ</sequence>
<dbReference type="PANTHER" id="PTHR43818:SF11">
    <property type="entry name" value="BCDNA.GH03377"/>
    <property type="match status" value="1"/>
</dbReference>
<evidence type="ECO:0000256" key="1">
    <source>
        <dbReference type="ARBA" id="ARBA00023002"/>
    </source>
</evidence>
<dbReference type="InterPro" id="IPR036291">
    <property type="entry name" value="NAD(P)-bd_dom_sf"/>
</dbReference>
<dbReference type="Pfam" id="PF22725">
    <property type="entry name" value="GFO_IDH_MocA_C3"/>
    <property type="match status" value="1"/>
</dbReference>
<dbReference type="InterPro" id="IPR000683">
    <property type="entry name" value="Gfo/Idh/MocA-like_OxRdtase_N"/>
</dbReference>
<dbReference type="InterPro" id="IPR050463">
    <property type="entry name" value="Gfo/Idh/MocA_oxidrdct_glycsds"/>
</dbReference>
<dbReference type="SUPFAM" id="SSF55347">
    <property type="entry name" value="Glyceraldehyde-3-phosphate dehydrogenase-like, C-terminal domain"/>
    <property type="match status" value="1"/>
</dbReference>
<dbReference type="EMBL" id="QZKI01000125">
    <property type="protein sequence ID" value="RJP65526.1"/>
    <property type="molecule type" value="Genomic_DNA"/>
</dbReference>
<dbReference type="SUPFAM" id="SSF51735">
    <property type="entry name" value="NAD(P)-binding Rossmann-fold domains"/>
    <property type="match status" value="1"/>
</dbReference>
<name>A0A419EQF7_9BACT</name>
<dbReference type="GO" id="GO:0016491">
    <property type="term" value="F:oxidoreductase activity"/>
    <property type="evidence" value="ECO:0007669"/>
    <property type="project" value="UniProtKB-KW"/>
</dbReference>
<keyword evidence="1" id="KW-0560">Oxidoreductase</keyword>
<feature type="domain" description="GFO/IDH/MocA-like oxidoreductase" evidence="3">
    <location>
        <begin position="133"/>
        <end position="259"/>
    </location>
</feature>